<proteinExistence type="inferred from homology"/>
<dbReference type="SUPFAM" id="SSF56601">
    <property type="entry name" value="beta-lactamase/transpeptidase-like"/>
    <property type="match status" value="1"/>
</dbReference>
<evidence type="ECO:0000313" key="5">
    <source>
        <dbReference type="EMBL" id="MEN7536097.1"/>
    </source>
</evidence>
<comment type="similarity">
    <text evidence="1">Belongs to the beta-lactamase family.</text>
</comment>
<dbReference type="RefSeq" id="WP_346783550.1">
    <property type="nucleotide sequence ID" value="NZ_JBDLBR010000001.1"/>
</dbReference>
<dbReference type="GO" id="GO:0016787">
    <property type="term" value="F:hydrolase activity"/>
    <property type="evidence" value="ECO:0007669"/>
    <property type="project" value="UniProtKB-KW"/>
</dbReference>
<feature type="domain" description="Beta-lactamase-related" evidence="3">
    <location>
        <begin position="155"/>
        <end position="469"/>
    </location>
</feature>
<gene>
    <name evidence="5" type="ORF">ABDJ38_02790</name>
</gene>
<dbReference type="PANTHER" id="PTHR22935">
    <property type="entry name" value="PENICILLIN-BINDING PROTEIN"/>
    <property type="match status" value="1"/>
</dbReference>
<dbReference type="Pfam" id="PF00144">
    <property type="entry name" value="Beta-lactamase"/>
    <property type="match status" value="1"/>
</dbReference>
<comment type="caution">
    <text evidence="5">The sequence shown here is derived from an EMBL/GenBank/DDBJ whole genome shotgun (WGS) entry which is preliminary data.</text>
</comment>
<sequence length="584" mass="61801">MTMPAIRWIATLCALALLSVAAVAPAQEPGRTEGLWTGSMAITPSQTLQIVVEIARDANGTLTGTLDSPDQNSFGIPLTAIEASDTALAFALPAAEASYAATWVPEAEAWQGTFTQAGQSWPLTLQRLDASQRPRRSALPANWQVPASDALAPLLAQRVAERPGAGFVLGISENGARRIVTAQPQGGPIFDGNTVFEIGSITKVFTALLLADMALKGEVSLDDPVETYLPAGVRMPRGASGSEITLRHLSLQTSGLPRLPDNMPFGDPADPYADYTEAMLLDFLAGYSLPREVGARYEYSNLGVGLLGYVLARAAGTDYASLVTERILDPLGMEDTAIVLRPDMQGRFAEPHDEYLRVAKPWNMSVLVGAGGLRSTADDLLTFAEAAMDPASPIAEAMALTLSERTDQAGTDNQTALGWMILPAPGGEVLNHSGGTGGFRSHLAVQPETARAVVGLTNSAAEPSAADLAFHALLGTPRAAEANVPPAPQPVPDRQEITLPPEALAPLVGTYRMANNARLAITREGSQLFAQLTSQPAFPIFAEGPREFFLKVVNARLVFAGDGDRITGLTLYQNGAEVPFDRID</sequence>
<feature type="chain" id="PRO_5046631675" evidence="2">
    <location>
        <begin position="27"/>
        <end position="584"/>
    </location>
</feature>
<feature type="signal peptide" evidence="2">
    <location>
        <begin position="1"/>
        <end position="26"/>
    </location>
</feature>
<evidence type="ECO:0000259" key="4">
    <source>
        <dbReference type="Pfam" id="PF11954"/>
    </source>
</evidence>
<dbReference type="Gene3D" id="3.40.710.10">
    <property type="entry name" value="DD-peptidase/beta-lactamase superfamily"/>
    <property type="match status" value="1"/>
</dbReference>
<name>A0ABV0CT90_9SPHN</name>
<dbReference type="Proteomes" id="UP001484535">
    <property type="component" value="Unassembled WGS sequence"/>
</dbReference>
<keyword evidence="5" id="KW-0378">Hydrolase</keyword>
<evidence type="ECO:0000313" key="6">
    <source>
        <dbReference type="Proteomes" id="UP001484535"/>
    </source>
</evidence>
<keyword evidence="6" id="KW-1185">Reference proteome</keyword>
<evidence type="ECO:0000259" key="3">
    <source>
        <dbReference type="Pfam" id="PF00144"/>
    </source>
</evidence>
<dbReference type="Pfam" id="PF11954">
    <property type="entry name" value="DUF3471"/>
    <property type="match status" value="1"/>
</dbReference>
<dbReference type="PANTHER" id="PTHR22935:SF95">
    <property type="entry name" value="BETA-LACTAMASE-LIKE 1-RELATED"/>
    <property type="match status" value="1"/>
</dbReference>
<keyword evidence="2" id="KW-0732">Signal</keyword>
<reference evidence="5 6" key="1">
    <citation type="submission" date="2024-05" db="EMBL/GenBank/DDBJ databases">
        <authorList>
            <person name="Park S."/>
        </authorList>
    </citation>
    <scope>NUCLEOTIDE SEQUENCE [LARGE SCALE GENOMIC DNA]</scope>
    <source>
        <strain evidence="5 6">DGU5</strain>
    </source>
</reference>
<dbReference type="EMBL" id="JBDLBR010000001">
    <property type="protein sequence ID" value="MEN7536097.1"/>
    <property type="molecule type" value="Genomic_DNA"/>
</dbReference>
<evidence type="ECO:0000256" key="2">
    <source>
        <dbReference type="SAM" id="SignalP"/>
    </source>
</evidence>
<accession>A0ABV0CT90</accession>
<dbReference type="InterPro" id="IPR021860">
    <property type="entry name" value="Peptidase_S12_Pab87-rel_C"/>
</dbReference>
<dbReference type="InterPro" id="IPR051478">
    <property type="entry name" value="Beta-lactamase-like_AB/R"/>
</dbReference>
<dbReference type="InterPro" id="IPR012338">
    <property type="entry name" value="Beta-lactam/transpept-like"/>
</dbReference>
<protein>
    <submittedName>
        <fullName evidence="5">Serine hydrolase</fullName>
    </submittedName>
</protein>
<dbReference type="InterPro" id="IPR001466">
    <property type="entry name" value="Beta-lactam-related"/>
</dbReference>
<organism evidence="5 6">
    <name type="scientific">Aurantiacibacter flavus</name>
    <dbReference type="NCBI Taxonomy" id="3145232"/>
    <lineage>
        <taxon>Bacteria</taxon>
        <taxon>Pseudomonadati</taxon>
        <taxon>Pseudomonadota</taxon>
        <taxon>Alphaproteobacteria</taxon>
        <taxon>Sphingomonadales</taxon>
        <taxon>Erythrobacteraceae</taxon>
        <taxon>Aurantiacibacter</taxon>
    </lineage>
</organism>
<evidence type="ECO:0000256" key="1">
    <source>
        <dbReference type="ARBA" id="ARBA00038473"/>
    </source>
</evidence>
<feature type="domain" description="Peptidase S12 Pab87-related C-terminal" evidence="4">
    <location>
        <begin position="494"/>
        <end position="572"/>
    </location>
</feature>